<sequence>MVKSLPTLLFPRLLSLFLRRGLSNVEIPLSRKKVTIYETKTYKPTTISRGYLYARALSSKLRSYIKDEKVRREYRCTLADSKPRPKNPMRIEREIGEEEEKSIEPEGHPVFAEEPSMPTTTPNVVSFDKKIIPVNTKVSDDEEEEETIFKRTKKASTSATTSAQPKHHHHRKPYQRPPLFLISSRTESVM</sequence>
<reference evidence="1 2" key="2">
    <citation type="journal article" date="2022" name="Mol. Ecol. Resour.">
        <title>The genomes of chicory, endive, great burdock and yacon provide insights into Asteraceae paleo-polyploidization history and plant inulin production.</title>
        <authorList>
            <person name="Fan W."/>
            <person name="Wang S."/>
            <person name="Wang H."/>
            <person name="Wang A."/>
            <person name="Jiang F."/>
            <person name="Liu H."/>
            <person name="Zhao H."/>
            <person name="Xu D."/>
            <person name="Zhang Y."/>
        </authorList>
    </citation>
    <scope>NUCLEOTIDE SEQUENCE [LARGE SCALE GENOMIC DNA]</scope>
    <source>
        <strain evidence="2">cv. Niubang</strain>
    </source>
</reference>
<protein>
    <submittedName>
        <fullName evidence="1">Uncharacterized protein</fullName>
    </submittedName>
</protein>
<reference evidence="2" key="1">
    <citation type="journal article" date="2022" name="Mol. Ecol. Resour.">
        <title>The genomes of chicory, endive, great burdock and yacon provide insights into Asteraceae palaeo-polyploidization history and plant inulin production.</title>
        <authorList>
            <person name="Fan W."/>
            <person name="Wang S."/>
            <person name="Wang H."/>
            <person name="Wang A."/>
            <person name="Jiang F."/>
            <person name="Liu H."/>
            <person name="Zhao H."/>
            <person name="Xu D."/>
            <person name="Zhang Y."/>
        </authorList>
    </citation>
    <scope>NUCLEOTIDE SEQUENCE [LARGE SCALE GENOMIC DNA]</scope>
    <source>
        <strain evidence="2">cv. Niubang</strain>
    </source>
</reference>
<name>A0ACB9B0I5_ARCLA</name>
<dbReference type="EMBL" id="CM042053">
    <property type="protein sequence ID" value="KAI3715389.1"/>
    <property type="molecule type" value="Genomic_DNA"/>
</dbReference>
<accession>A0ACB9B0I5</accession>
<gene>
    <name evidence="1" type="ORF">L6452_22370</name>
</gene>
<dbReference type="Proteomes" id="UP001055879">
    <property type="component" value="Linkage Group LG07"/>
</dbReference>
<keyword evidence="2" id="KW-1185">Reference proteome</keyword>
<comment type="caution">
    <text evidence="1">The sequence shown here is derived from an EMBL/GenBank/DDBJ whole genome shotgun (WGS) entry which is preliminary data.</text>
</comment>
<organism evidence="1 2">
    <name type="scientific">Arctium lappa</name>
    <name type="common">Greater burdock</name>
    <name type="synonym">Lappa major</name>
    <dbReference type="NCBI Taxonomy" id="4217"/>
    <lineage>
        <taxon>Eukaryota</taxon>
        <taxon>Viridiplantae</taxon>
        <taxon>Streptophyta</taxon>
        <taxon>Embryophyta</taxon>
        <taxon>Tracheophyta</taxon>
        <taxon>Spermatophyta</taxon>
        <taxon>Magnoliopsida</taxon>
        <taxon>eudicotyledons</taxon>
        <taxon>Gunneridae</taxon>
        <taxon>Pentapetalae</taxon>
        <taxon>asterids</taxon>
        <taxon>campanulids</taxon>
        <taxon>Asterales</taxon>
        <taxon>Asteraceae</taxon>
        <taxon>Carduoideae</taxon>
        <taxon>Cardueae</taxon>
        <taxon>Arctiinae</taxon>
        <taxon>Arctium</taxon>
    </lineage>
</organism>
<evidence type="ECO:0000313" key="2">
    <source>
        <dbReference type="Proteomes" id="UP001055879"/>
    </source>
</evidence>
<proteinExistence type="predicted"/>
<evidence type="ECO:0000313" key="1">
    <source>
        <dbReference type="EMBL" id="KAI3715389.1"/>
    </source>
</evidence>